<dbReference type="Proteomes" id="UP001183246">
    <property type="component" value="Unassembled WGS sequence"/>
</dbReference>
<accession>A0ABU2MSV5</accession>
<sequence>MTEETGRAPLELYVESLRARLPAAQFIVLMRAFHACLSGETGGAVGLTRPRLTPDEQELFTPEIQSEMVALLTLAGAAPFASAAEPAA</sequence>
<evidence type="ECO:0000313" key="1">
    <source>
        <dbReference type="EMBL" id="MDT0344717.1"/>
    </source>
</evidence>
<organism evidence="1 2">
    <name type="scientific">Streptomyces litchfieldiae</name>
    <dbReference type="NCBI Taxonomy" id="3075543"/>
    <lineage>
        <taxon>Bacteria</taxon>
        <taxon>Bacillati</taxon>
        <taxon>Actinomycetota</taxon>
        <taxon>Actinomycetes</taxon>
        <taxon>Kitasatosporales</taxon>
        <taxon>Streptomycetaceae</taxon>
        <taxon>Streptomyces</taxon>
    </lineage>
</organism>
<protein>
    <submittedName>
        <fullName evidence="1">Uncharacterized protein</fullName>
    </submittedName>
</protein>
<evidence type="ECO:0000313" key="2">
    <source>
        <dbReference type="Proteomes" id="UP001183246"/>
    </source>
</evidence>
<dbReference type="RefSeq" id="WP_311705850.1">
    <property type="nucleotide sequence ID" value="NZ_JAVREL010000011.1"/>
</dbReference>
<proteinExistence type="predicted"/>
<name>A0ABU2MSV5_9ACTN</name>
<dbReference type="EMBL" id="JAVREL010000011">
    <property type="protein sequence ID" value="MDT0344717.1"/>
    <property type="molecule type" value="Genomic_DNA"/>
</dbReference>
<gene>
    <name evidence="1" type="ORF">RM590_19180</name>
</gene>
<reference evidence="2" key="1">
    <citation type="submission" date="2023-07" db="EMBL/GenBank/DDBJ databases">
        <title>30 novel species of actinomycetes from the DSMZ collection.</title>
        <authorList>
            <person name="Nouioui I."/>
        </authorList>
    </citation>
    <scope>NUCLEOTIDE SEQUENCE [LARGE SCALE GENOMIC DNA]</scope>
    <source>
        <strain evidence="2">DSM 44938</strain>
    </source>
</reference>
<keyword evidence="2" id="KW-1185">Reference proteome</keyword>
<comment type="caution">
    <text evidence="1">The sequence shown here is derived from an EMBL/GenBank/DDBJ whole genome shotgun (WGS) entry which is preliminary data.</text>
</comment>